<dbReference type="PROSITE" id="PS51819">
    <property type="entry name" value="VOC"/>
    <property type="match status" value="2"/>
</dbReference>
<dbReference type="Pfam" id="PF00903">
    <property type="entry name" value="Glyoxalase"/>
    <property type="match status" value="1"/>
</dbReference>
<feature type="domain" description="VOC" evidence="2">
    <location>
        <begin position="6"/>
        <end position="119"/>
    </location>
</feature>
<evidence type="ECO:0000313" key="4">
    <source>
        <dbReference type="Proteomes" id="UP000295781"/>
    </source>
</evidence>
<reference evidence="3 4" key="1">
    <citation type="submission" date="2015-09" db="EMBL/GenBank/DDBJ databases">
        <title>Sorangium comparison.</title>
        <authorList>
            <person name="Zaburannyi N."/>
            <person name="Bunk B."/>
            <person name="Overmann J."/>
            <person name="Mueller R."/>
        </authorList>
    </citation>
    <scope>NUCLEOTIDE SEQUENCE [LARGE SCALE GENOMIC DNA]</scope>
    <source>
        <strain evidence="3 4">So ceGT47</strain>
    </source>
</reference>
<dbReference type="EMBL" id="CP012670">
    <property type="protein sequence ID" value="AUX27298.1"/>
    <property type="molecule type" value="Genomic_DNA"/>
</dbReference>
<dbReference type="SUPFAM" id="SSF54593">
    <property type="entry name" value="Glyoxalase/Bleomycin resistance protein/Dihydroxybiphenyl dioxygenase"/>
    <property type="match status" value="2"/>
</dbReference>
<dbReference type="PANTHER" id="PTHR33993">
    <property type="entry name" value="GLYOXALASE-RELATED"/>
    <property type="match status" value="1"/>
</dbReference>
<dbReference type="InterPro" id="IPR037523">
    <property type="entry name" value="VOC_core"/>
</dbReference>
<dbReference type="InterPro" id="IPR052164">
    <property type="entry name" value="Anthracycline_SecMetBiosynth"/>
</dbReference>
<dbReference type="InterPro" id="IPR004360">
    <property type="entry name" value="Glyas_Fos-R_dOase_dom"/>
</dbReference>
<proteinExistence type="predicted"/>
<protein>
    <submittedName>
        <fullName evidence="3">Glyoxalase</fullName>
    </submittedName>
</protein>
<dbReference type="PANTHER" id="PTHR33993:SF14">
    <property type="entry name" value="GB|AAF24581.1"/>
    <property type="match status" value="1"/>
</dbReference>
<dbReference type="Pfam" id="PF18029">
    <property type="entry name" value="Glyoxalase_6"/>
    <property type="match status" value="1"/>
</dbReference>
<dbReference type="InterPro" id="IPR041581">
    <property type="entry name" value="Glyoxalase_6"/>
</dbReference>
<evidence type="ECO:0000256" key="1">
    <source>
        <dbReference type="SAM" id="MobiDB-lite"/>
    </source>
</evidence>
<dbReference type="AlphaFoldDB" id="A0A4P2QD48"/>
<evidence type="ECO:0000313" key="3">
    <source>
        <dbReference type="EMBL" id="AUX27298.1"/>
    </source>
</evidence>
<feature type="region of interest" description="Disordered" evidence="1">
    <location>
        <begin position="253"/>
        <end position="274"/>
    </location>
</feature>
<dbReference type="Proteomes" id="UP000295781">
    <property type="component" value="Chromosome"/>
</dbReference>
<organism evidence="3 4">
    <name type="scientific">Sorangium cellulosum</name>
    <name type="common">Polyangium cellulosum</name>
    <dbReference type="NCBI Taxonomy" id="56"/>
    <lineage>
        <taxon>Bacteria</taxon>
        <taxon>Pseudomonadati</taxon>
        <taxon>Myxococcota</taxon>
        <taxon>Polyangia</taxon>
        <taxon>Polyangiales</taxon>
        <taxon>Polyangiaceae</taxon>
        <taxon>Sorangium</taxon>
    </lineage>
</organism>
<dbReference type="Gene3D" id="3.10.180.10">
    <property type="entry name" value="2,3-Dihydroxybiphenyl 1,2-Dioxygenase, domain 1"/>
    <property type="match status" value="2"/>
</dbReference>
<feature type="domain" description="VOC" evidence="2">
    <location>
        <begin position="133"/>
        <end position="252"/>
    </location>
</feature>
<dbReference type="CDD" id="cd07247">
    <property type="entry name" value="SgaA_N_like"/>
    <property type="match status" value="2"/>
</dbReference>
<evidence type="ECO:0000259" key="2">
    <source>
        <dbReference type="PROSITE" id="PS51819"/>
    </source>
</evidence>
<accession>A0A4P2QD48</accession>
<gene>
    <name evidence="3" type="ORF">SOCEGT47_078820</name>
</gene>
<sequence>MSILDRFCWYELRTTNPDAARAFYAEVAGWRAEPTGASSVFRAGELRVGGLVELPERARALGAPPHWLGQLGVHDLDASVQRWIERGGQALGPAQQAADGRRVAVVRDPQGAVLALCSRGDAWGQGDAWSREGVAWHELHTTDHAQAWSVYAELFGWKATEALHLGPEMGPYQMFSWAGADRSVGAMASTARAPHIHTHWLFYLTVADLDASLARVRSLGGTVVNGPMQVRGGDRVAQCEDPQGAAFALLQRVTASRSTPGPAPSTPAPGARRP</sequence>
<dbReference type="InterPro" id="IPR029068">
    <property type="entry name" value="Glyas_Bleomycin-R_OHBP_Dase"/>
</dbReference>
<dbReference type="RefSeq" id="WP_165373576.1">
    <property type="nucleotide sequence ID" value="NZ_CP012670.1"/>
</dbReference>
<name>A0A4P2QD48_SORCE</name>